<dbReference type="Gene3D" id="1.10.10.10">
    <property type="entry name" value="Winged helix-like DNA-binding domain superfamily/Winged helix DNA-binding domain"/>
    <property type="match status" value="1"/>
</dbReference>
<name>A0A2K8MBV1_9SPHN</name>
<keyword evidence="6" id="KW-1185">Reference proteome</keyword>
<dbReference type="RefSeq" id="WP_100281144.1">
    <property type="nucleotide sequence ID" value="NZ_CP024923.1"/>
</dbReference>
<dbReference type="Pfam" id="PF00392">
    <property type="entry name" value="GntR"/>
    <property type="match status" value="1"/>
</dbReference>
<evidence type="ECO:0000256" key="3">
    <source>
        <dbReference type="ARBA" id="ARBA00023163"/>
    </source>
</evidence>
<dbReference type="Proteomes" id="UP000229081">
    <property type="component" value="Chromosome"/>
</dbReference>
<evidence type="ECO:0000313" key="6">
    <source>
        <dbReference type="Proteomes" id="UP000229081"/>
    </source>
</evidence>
<dbReference type="SMART" id="SM00345">
    <property type="entry name" value="HTH_GNTR"/>
    <property type="match status" value="1"/>
</dbReference>
<dbReference type="Pfam" id="PF07729">
    <property type="entry name" value="FCD"/>
    <property type="match status" value="1"/>
</dbReference>
<dbReference type="PANTHER" id="PTHR43537:SF5">
    <property type="entry name" value="UXU OPERON TRANSCRIPTIONAL REGULATOR"/>
    <property type="match status" value="1"/>
</dbReference>
<proteinExistence type="predicted"/>
<sequence>MKIKGNKLYQRVAASITAAIEAGRWSPGTRLPGERDLAEEYGVSRPTIREAMIALEMKGWIEARHGSGLYVTLRDHGTGQREDALNFDVGAFDLTEARILFEGEAVALAAVSITDEQLDEIDALLVEMAAEDSNEPSVMDADHRFHLAIANATGNAAIRSVIEYLWELRTRSPLAANMFARAKRGGITPRVEEHRPIVAALRARDPHAARTAMRRHLRGVVDDLLEATELEVMERARSELDARRDSVARRLKIGSV</sequence>
<dbReference type="KEGG" id="sphc:CVN68_04505"/>
<reference evidence="5 6" key="1">
    <citation type="submission" date="2017-11" db="EMBL/GenBank/DDBJ databases">
        <title>Complete genome sequence of Sphingomonas sp. Strain Cra20, a psychrotolerant potential plant growth promoting rhizobacteria.</title>
        <authorList>
            <person name="Luo Y."/>
        </authorList>
    </citation>
    <scope>NUCLEOTIDE SEQUENCE [LARGE SCALE GENOMIC DNA]</scope>
    <source>
        <strain evidence="5 6">Cra20</strain>
    </source>
</reference>
<dbReference type="GO" id="GO:0003677">
    <property type="term" value="F:DNA binding"/>
    <property type="evidence" value="ECO:0007669"/>
    <property type="project" value="UniProtKB-KW"/>
</dbReference>
<dbReference type="InterPro" id="IPR000524">
    <property type="entry name" value="Tscrpt_reg_HTH_GntR"/>
</dbReference>
<gene>
    <name evidence="5" type="ORF">CVN68_04505</name>
</gene>
<dbReference type="GO" id="GO:0003700">
    <property type="term" value="F:DNA-binding transcription factor activity"/>
    <property type="evidence" value="ECO:0007669"/>
    <property type="project" value="InterPro"/>
</dbReference>
<organism evidence="5 6">
    <name type="scientific">Sphingomonas psychrotolerans</name>
    <dbReference type="NCBI Taxonomy" id="1327635"/>
    <lineage>
        <taxon>Bacteria</taxon>
        <taxon>Pseudomonadati</taxon>
        <taxon>Pseudomonadota</taxon>
        <taxon>Alphaproteobacteria</taxon>
        <taxon>Sphingomonadales</taxon>
        <taxon>Sphingomonadaceae</taxon>
        <taxon>Sphingomonas</taxon>
    </lineage>
</organism>
<keyword evidence="1" id="KW-0805">Transcription regulation</keyword>
<evidence type="ECO:0000313" key="5">
    <source>
        <dbReference type="EMBL" id="ATY31333.1"/>
    </source>
</evidence>
<dbReference type="SUPFAM" id="SSF46785">
    <property type="entry name" value="Winged helix' DNA-binding domain"/>
    <property type="match status" value="1"/>
</dbReference>
<dbReference type="PRINTS" id="PR00035">
    <property type="entry name" value="HTHGNTR"/>
</dbReference>
<evidence type="ECO:0000256" key="1">
    <source>
        <dbReference type="ARBA" id="ARBA00023015"/>
    </source>
</evidence>
<dbReference type="OrthoDB" id="9812645at2"/>
<dbReference type="InterPro" id="IPR008920">
    <property type="entry name" value="TF_FadR/GntR_C"/>
</dbReference>
<accession>A0A2K8MBV1</accession>
<protein>
    <submittedName>
        <fullName evidence="5">GntR family transcriptional regulator</fullName>
    </submittedName>
</protein>
<feature type="domain" description="HTH gntR-type" evidence="4">
    <location>
        <begin position="6"/>
        <end position="74"/>
    </location>
</feature>
<dbReference type="SMART" id="SM00895">
    <property type="entry name" value="FCD"/>
    <property type="match status" value="1"/>
</dbReference>
<keyword evidence="3" id="KW-0804">Transcription</keyword>
<dbReference type="SUPFAM" id="SSF48008">
    <property type="entry name" value="GntR ligand-binding domain-like"/>
    <property type="match status" value="1"/>
</dbReference>
<dbReference type="PANTHER" id="PTHR43537">
    <property type="entry name" value="TRANSCRIPTIONAL REGULATOR, GNTR FAMILY"/>
    <property type="match status" value="1"/>
</dbReference>
<dbReference type="AlphaFoldDB" id="A0A2K8MBV1"/>
<evidence type="ECO:0000259" key="4">
    <source>
        <dbReference type="PROSITE" id="PS50949"/>
    </source>
</evidence>
<dbReference type="InterPro" id="IPR011711">
    <property type="entry name" value="GntR_C"/>
</dbReference>
<dbReference type="PROSITE" id="PS50949">
    <property type="entry name" value="HTH_GNTR"/>
    <property type="match status" value="1"/>
</dbReference>
<dbReference type="CDD" id="cd07377">
    <property type="entry name" value="WHTH_GntR"/>
    <property type="match status" value="1"/>
</dbReference>
<keyword evidence="2" id="KW-0238">DNA-binding</keyword>
<evidence type="ECO:0000256" key="2">
    <source>
        <dbReference type="ARBA" id="ARBA00023125"/>
    </source>
</evidence>
<dbReference type="InterPro" id="IPR036388">
    <property type="entry name" value="WH-like_DNA-bd_sf"/>
</dbReference>
<dbReference type="InterPro" id="IPR036390">
    <property type="entry name" value="WH_DNA-bd_sf"/>
</dbReference>
<dbReference type="Gene3D" id="1.20.120.530">
    <property type="entry name" value="GntR ligand-binding domain-like"/>
    <property type="match status" value="1"/>
</dbReference>
<dbReference type="EMBL" id="CP024923">
    <property type="protein sequence ID" value="ATY31333.1"/>
    <property type="molecule type" value="Genomic_DNA"/>
</dbReference>